<sequence>MFSIFKKKSKSEKLQEEYNKLMSEWHKLSTINRSKSDEKYAEAEKILEKIELLKPNEN</sequence>
<dbReference type="NCBIfam" id="NF033487">
    <property type="entry name" value="Lacal_2735_fam"/>
    <property type="match status" value="1"/>
</dbReference>
<evidence type="ECO:0000313" key="1">
    <source>
        <dbReference type="EMBL" id="MDU8886360.1"/>
    </source>
</evidence>
<protein>
    <submittedName>
        <fullName evidence="1">Lacal_2735 family protein</fullName>
    </submittedName>
</protein>
<reference evidence="1 2" key="1">
    <citation type="submission" date="2023-10" db="EMBL/GenBank/DDBJ databases">
        <title>Marimonas sp. nov. isolated from tidal mud flat.</title>
        <authorList>
            <person name="Jaincy N.J."/>
            <person name="Srinivasan S."/>
            <person name="Lee S.-S."/>
        </authorList>
    </citation>
    <scope>NUCLEOTIDE SEQUENCE [LARGE SCALE GENOMIC DNA]</scope>
    <source>
        <strain evidence="1 2">MJ-SS3</strain>
    </source>
</reference>
<comment type="caution">
    <text evidence="1">The sequence shown here is derived from an EMBL/GenBank/DDBJ whole genome shotgun (WGS) entry which is preliminary data.</text>
</comment>
<dbReference type="InterPro" id="IPR045493">
    <property type="entry name" value="DUF6435"/>
</dbReference>
<proteinExistence type="predicted"/>
<name>A0ABU3U7H5_9FLAO</name>
<dbReference type="EMBL" id="JAWHTF010000004">
    <property type="protein sequence ID" value="MDU8886360.1"/>
    <property type="molecule type" value="Genomic_DNA"/>
</dbReference>
<gene>
    <name evidence="1" type="ORF">RXV94_09330</name>
</gene>
<dbReference type="Proteomes" id="UP001268651">
    <property type="component" value="Unassembled WGS sequence"/>
</dbReference>
<dbReference type="RefSeq" id="WP_316662368.1">
    <property type="nucleotide sequence ID" value="NZ_JAWHTF010000004.1"/>
</dbReference>
<evidence type="ECO:0000313" key="2">
    <source>
        <dbReference type="Proteomes" id="UP001268651"/>
    </source>
</evidence>
<accession>A0ABU3U7H5</accession>
<organism evidence="1 2">
    <name type="scientific">Gilvirhabdus luticola</name>
    <dbReference type="NCBI Taxonomy" id="3079858"/>
    <lineage>
        <taxon>Bacteria</taxon>
        <taxon>Pseudomonadati</taxon>
        <taxon>Bacteroidota</taxon>
        <taxon>Flavobacteriia</taxon>
        <taxon>Flavobacteriales</taxon>
        <taxon>Flavobacteriaceae</taxon>
        <taxon>Gilvirhabdus</taxon>
    </lineage>
</organism>
<keyword evidence="2" id="KW-1185">Reference proteome</keyword>